<dbReference type="SMART" id="SM00091">
    <property type="entry name" value="PAS"/>
    <property type="match status" value="1"/>
</dbReference>
<gene>
    <name evidence="3" type="ORF">A8O14_07245</name>
</gene>
<dbReference type="Pfam" id="PF00989">
    <property type="entry name" value="PAS"/>
    <property type="match status" value="1"/>
</dbReference>
<dbReference type="Gene3D" id="3.30.450.20">
    <property type="entry name" value="PAS domain"/>
    <property type="match status" value="1"/>
</dbReference>
<reference evidence="4" key="1">
    <citation type="submission" date="2016-05" db="EMBL/GenBank/DDBJ databases">
        <title>Polynucleobacter sp. QLW-P1FAT50C-4 genome.</title>
        <authorList>
            <person name="Hahn M.W."/>
        </authorList>
    </citation>
    <scope>NUCLEOTIDE SEQUENCE [LARGE SCALE GENOMIC DNA]</scope>
    <source>
        <strain evidence="4">QLW-P1FAT50C-4</strain>
    </source>
</reference>
<dbReference type="PROSITE" id="PS50112">
    <property type="entry name" value="PAS"/>
    <property type="match status" value="1"/>
</dbReference>
<dbReference type="InterPro" id="IPR013767">
    <property type="entry name" value="PAS_fold"/>
</dbReference>
<feature type="domain" description="PAS" evidence="1">
    <location>
        <begin position="3"/>
        <end position="73"/>
    </location>
</feature>
<protein>
    <submittedName>
        <fullName evidence="3">Histidine kinase</fullName>
    </submittedName>
</protein>
<dbReference type="EMBL" id="CP015922">
    <property type="protein sequence ID" value="ANI99879.1"/>
    <property type="molecule type" value="Genomic_DNA"/>
</dbReference>
<evidence type="ECO:0000313" key="4">
    <source>
        <dbReference type="Proteomes" id="UP000078463"/>
    </source>
</evidence>
<sequence length="142" mass="15798">MNTNIDLHQLVECVGDAIIAADTNEKIVLWNPAATRIFGYSEAEALGQTLDLIVPDRQRQRHNEGYSKSMETGTTQYGTSLLKVPAKHKDGSMLSIAFTVGMLFDQNHKANGVVAIIRDETSRFAEERALKKRLSELENPQP</sequence>
<proteinExistence type="predicted"/>
<evidence type="ECO:0000259" key="2">
    <source>
        <dbReference type="PROSITE" id="PS50113"/>
    </source>
</evidence>
<dbReference type="AlphaFoldDB" id="A0A191UFT2"/>
<dbReference type="GO" id="GO:0016301">
    <property type="term" value="F:kinase activity"/>
    <property type="evidence" value="ECO:0007669"/>
    <property type="project" value="UniProtKB-KW"/>
</dbReference>
<keyword evidence="3" id="KW-0418">Kinase</keyword>
<dbReference type="PROSITE" id="PS50113">
    <property type="entry name" value="PAC"/>
    <property type="match status" value="1"/>
</dbReference>
<dbReference type="PANTHER" id="PTHR44757:SF2">
    <property type="entry name" value="BIOFILM ARCHITECTURE MAINTENANCE PROTEIN MBAA"/>
    <property type="match status" value="1"/>
</dbReference>
<keyword evidence="4" id="KW-1185">Reference proteome</keyword>
<feature type="domain" description="PAC" evidence="2">
    <location>
        <begin position="75"/>
        <end position="132"/>
    </location>
</feature>
<dbReference type="InterPro" id="IPR035965">
    <property type="entry name" value="PAS-like_dom_sf"/>
</dbReference>
<dbReference type="PANTHER" id="PTHR44757">
    <property type="entry name" value="DIGUANYLATE CYCLASE DGCP"/>
    <property type="match status" value="1"/>
</dbReference>
<keyword evidence="3" id="KW-0808">Transferase</keyword>
<dbReference type="GO" id="GO:0006355">
    <property type="term" value="P:regulation of DNA-templated transcription"/>
    <property type="evidence" value="ECO:0007669"/>
    <property type="project" value="InterPro"/>
</dbReference>
<dbReference type="InterPro" id="IPR000014">
    <property type="entry name" value="PAS"/>
</dbReference>
<name>A0A191UFT2_9BURK</name>
<dbReference type="OrthoDB" id="3687827at2"/>
<dbReference type="InterPro" id="IPR052155">
    <property type="entry name" value="Biofilm_reg_signaling"/>
</dbReference>
<dbReference type="SUPFAM" id="SSF55785">
    <property type="entry name" value="PYP-like sensor domain (PAS domain)"/>
    <property type="match status" value="1"/>
</dbReference>
<dbReference type="Proteomes" id="UP000078463">
    <property type="component" value="Chromosome"/>
</dbReference>
<dbReference type="InterPro" id="IPR000700">
    <property type="entry name" value="PAS-assoc_C"/>
</dbReference>
<dbReference type="RefSeq" id="WP_068948887.1">
    <property type="nucleotide sequence ID" value="NZ_CP015922.1"/>
</dbReference>
<dbReference type="STRING" id="1743168.A8O14_07245"/>
<accession>A0A191UFT2</accession>
<organism evidence="3 4">
    <name type="scientific">Polynucleobacter wuianus</name>
    <dbReference type="NCBI Taxonomy" id="1743168"/>
    <lineage>
        <taxon>Bacteria</taxon>
        <taxon>Pseudomonadati</taxon>
        <taxon>Pseudomonadota</taxon>
        <taxon>Betaproteobacteria</taxon>
        <taxon>Burkholderiales</taxon>
        <taxon>Burkholderiaceae</taxon>
        <taxon>Polynucleobacter</taxon>
    </lineage>
</organism>
<evidence type="ECO:0000313" key="3">
    <source>
        <dbReference type="EMBL" id="ANI99879.1"/>
    </source>
</evidence>
<dbReference type="NCBIfam" id="TIGR00229">
    <property type="entry name" value="sensory_box"/>
    <property type="match status" value="1"/>
</dbReference>
<dbReference type="KEGG" id="pwu:A8O14_07245"/>
<evidence type="ECO:0000259" key="1">
    <source>
        <dbReference type="PROSITE" id="PS50112"/>
    </source>
</evidence>
<dbReference type="CDD" id="cd00130">
    <property type="entry name" value="PAS"/>
    <property type="match status" value="1"/>
</dbReference>